<dbReference type="Pfam" id="PF00472">
    <property type="entry name" value="RF-1"/>
    <property type="match status" value="1"/>
</dbReference>
<evidence type="ECO:0000313" key="8">
    <source>
        <dbReference type="Proteomes" id="UP001152320"/>
    </source>
</evidence>
<dbReference type="InterPro" id="IPR000352">
    <property type="entry name" value="Pep_chain_release_fac_I"/>
</dbReference>
<dbReference type="PANTHER" id="PTHR11075:SF54">
    <property type="entry name" value="LARGE RIBOSOMAL SUBUNIT PROTEIN ML62"/>
    <property type="match status" value="1"/>
</dbReference>
<gene>
    <name evidence="7" type="ORF">HOLleu_18205</name>
</gene>
<keyword evidence="7" id="KW-0378">Hydrolase</keyword>
<dbReference type="SUPFAM" id="SSF110916">
    <property type="entry name" value="Peptidyl-tRNA hydrolase domain-like"/>
    <property type="match status" value="1"/>
</dbReference>
<dbReference type="OrthoDB" id="270639at2759"/>
<evidence type="ECO:0000256" key="4">
    <source>
        <dbReference type="ARBA" id="ARBA00041531"/>
    </source>
</evidence>
<feature type="domain" description="Prokaryotic-type class I peptide chain release factors" evidence="6">
    <location>
        <begin position="80"/>
        <end position="207"/>
    </location>
</feature>
<dbReference type="PANTHER" id="PTHR11075">
    <property type="entry name" value="PEPTIDE CHAIN RELEASE FACTOR"/>
    <property type="match status" value="1"/>
</dbReference>
<comment type="similarity">
    <text evidence="2">Belongs to the prokaryotic/mitochondrial release factor family. Mitochondrion-specific ribosomal protein mL62 subfamily.</text>
</comment>
<keyword evidence="8" id="KW-1185">Reference proteome</keyword>
<proteinExistence type="inferred from homology"/>
<reference evidence="7" key="1">
    <citation type="submission" date="2021-10" db="EMBL/GenBank/DDBJ databases">
        <title>Tropical sea cucumber genome reveals ecological adaptation and Cuvierian tubules defense mechanism.</title>
        <authorList>
            <person name="Chen T."/>
        </authorList>
    </citation>
    <scope>NUCLEOTIDE SEQUENCE</scope>
    <source>
        <strain evidence="7">Nanhai2018</strain>
        <tissue evidence="7">Muscle</tissue>
    </source>
</reference>
<name>A0A9Q1C1F7_HOLLE</name>
<dbReference type="Proteomes" id="UP001152320">
    <property type="component" value="Chromosome 8"/>
</dbReference>
<organism evidence="7 8">
    <name type="scientific">Holothuria leucospilota</name>
    <name type="common">Black long sea cucumber</name>
    <name type="synonym">Mertensiothuria leucospilota</name>
    <dbReference type="NCBI Taxonomy" id="206669"/>
    <lineage>
        <taxon>Eukaryota</taxon>
        <taxon>Metazoa</taxon>
        <taxon>Echinodermata</taxon>
        <taxon>Eleutherozoa</taxon>
        <taxon>Echinozoa</taxon>
        <taxon>Holothuroidea</taxon>
        <taxon>Aspidochirotacea</taxon>
        <taxon>Aspidochirotida</taxon>
        <taxon>Holothuriidae</taxon>
        <taxon>Holothuria</taxon>
    </lineage>
</organism>
<dbReference type="EMBL" id="JAIZAY010000008">
    <property type="protein sequence ID" value="KAJ8037398.1"/>
    <property type="molecule type" value="Genomic_DNA"/>
</dbReference>
<dbReference type="FunFam" id="3.30.160.20:FF:000046">
    <property type="entry name" value="Peptidyl-tRNA hydrolase ICT1"/>
    <property type="match status" value="1"/>
</dbReference>
<dbReference type="Gene3D" id="3.30.160.20">
    <property type="match status" value="1"/>
</dbReference>
<dbReference type="AlphaFoldDB" id="A0A9Q1C1F7"/>
<dbReference type="GO" id="GO:0016150">
    <property type="term" value="F:translation release factor activity, codon nonspecific"/>
    <property type="evidence" value="ECO:0007669"/>
    <property type="project" value="TreeGrafter"/>
</dbReference>
<dbReference type="EC" id="3.1.1.29" evidence="1"/>
<dbReference type="GO" id="GO:0070126">
    <property type="term" value="P:mitochondrial translational termination"/>
    <property type="evidence" value="ECO:0007669"/>
    <property type="project" value="TreeGrafter"/>
</dbReference>
<feature type="region of interest" description="Disordered" evidence="5">
    <location>
        <begin position="172"/>
        <end position="217"/>
    </location>
</feature>
<accession>A0A9Q1C1F7</accession>
<dbReference type="GO" id="GO:0005762">
    <property type="term" value="C:mitochondrial large ribosomal subunit"/>
    <property type="evidence" value="ECO:0007669"/>
    <property type="project" value="TreeGrafter"/>
</dbReference>
<feature type="compositionally biased region" description="Basic and acidic residues" evidence="5">
    <location>
        <begin position="172"/>
        <end position="198"/>
    </location>
</feature>
<evidence type="ECO:0000256" key="1">
    <source>
        <dbReference type="ARBA" id="ARBA00013260"/>
    </source>
</evidence>
<evidence type="ECO:0000256" key="2">
    <source>
        <dbReference type="ARBA" id="ARBA00038225"/>
    </source>
</evidence>
<evidence type="ECO:0000256" key="5">
    <source>
        <dbReference type="SAM" id="MobiDB-lite"/>
    </source>
</evidence>
<evidence type="ECO:0000259" key="6">
    <source>
        <dbReference type="Pfam" id="PF00472"/>
    </source>
</evidence>
<evidence type="ECO:0000313" key="7">
    <source>
        <dbReference type="EMBL" id="KAJ8037398.1"/>
    </source>
</evidence>
<dbReference type="GO" id="GO:0004045">
    <property type="term" value="F:peptidyl-tRNA hydrolase activity"/>
    <property type="evidence" value="ECO:0007669"/>
    <property type="project" value="UniProtKB-EC"/>
</dbReference>
<evidence type="ECO:0000256" key="3">
    <source>
        <dbReference type="ARBA" id="ARBA00039441"/>
    </source>
</evidence>
<sequence>MFQRVCLLCAVSRPYISSQIPQSRCLQKRLFSSYESYYALNRIYRGSDEDITKPLDTPPSDLYKRLQQQSADESDIFSGYIPVDKVNIKFSKSSGPGGQNVNKVESKVEMRFHVASAEWLPESVRELIQEKKKTKVNAKGELVIVSQKTRSQMKNVQDCLLKLRELIHEVQRKPKEPDEKSRAVWRMRQEKSTRERLKQKTLHANTKRDRKVFADSD</sequence>
<dbReference type="InterPro" id="IPR052104">
    <property type="entry name" value="Mito_Release_Factor_mL62"/>
</dbReference>
<protein>
    <recommendedName>
        <fullName evidence="3">Large ribosomal subunit protein mL62</fullName>
        <ecNumber evidence="1">3.1.1.29</ecNumber>
    </recommendedName>
    <alternativeName>
        <fullName evidence="4">Peptidyl-tRNA hydrolase ICT1, mitochondrial</fullName>
    </alternativeName>
</protein>
<comment type="caution">
    <text evidence="7">The sequence shown here is derived from an EMBL/GenBank/DDBJ whole genome shotgun (WGS) entry which is preliminary data.</text>
</comment>